<reference evidence="1" key="2">
    <citation type="journal article" date="2021" name="PeerJ">
        <title>Extensive microbial diversity within the chicken gut microbiome revealed by metagenomics and culture.</title>
        <authorList>
            <person name="Gilroy R."/>
            <person name="Ravi A."/>
            <person name="Getino M."/>
            <person name="Pursley I."/>
            <person name="Horton D.L."/>
            <person name="Alikhan N.F."/>
            <person name="Baker D."/>
            <person name="Gharbi K."/>
            <person name="Hall N."/>
            <person name="Watson M."/>
            <person name="Adriaenssens E.M."/>
            <person name="Foster-Nyarko E."/>
            <person name="Jarju S."/>
            <person name="Secka A."/>
            <person name="Antonio M."/>
            <person name="Oren A."/>
            <person name="Chaudhuri R.R."/>
            <person name="La Ragione R."/>
            <person name="Hildebrand F."/>
            <person name="Pallen M.J."/>
        </authorList>
    </citation>
    <scope>NUCLEOTIDE SEQUENCE</scope>
    <source>
        <strain evidence="1">CHK197-8231</strain>
    </source>
</reference>
<proteinExistence type="predicted"/>
<name>A0A9D1HVX2_9BACT</name>
<dbReference type="EMBL" id="DVML01000012">
    <property type="protein sequence ID" value="HIU22330.1"/>
    <property type="molecule type" value="Genomic_DNA"/>
</dbReference>
<reference evidence="1" key="1">
    <citation type="submission" date="2020-10" db="EMBL/GenBank/DDBJ databases">
        <authorList>
            <person name="Gilroy R."/>
        </authorList>
    </citation>
    <scope>NUCLEOTIDE SEQUENCE</scope>
    <source>
        <strain evidence="1">CHK197-8231</strain>
    </source>
</reference>
<evidence type="ECO:0000313" key="2">
    <source>
        <dbReference type="Proteomes" id="UP000824087"/>
    </source>
</evidence>
<organism evidence="1 2">
    <name type="scientific">Candidatus Fimihabitans intestinipullorum</name>
    <dbReference type="NCBI Taxonomy" id="2840820"/>
    <lineage>
        <taxon>Bacteria</taxon>
        <taxon>Bacillati</taxon>
        <taxon>Mycoplasmatota</taxon>
        <taxon>Mycoplasmatota incertae sedis</taxon>
        <taxon>Candidatus Fimihabitans</taxon>
    </lineage>
</organism>
<sequence>MNQFHLYNIEILKQYRLILNRYGREDLSYPLLVSPTLLNKDGKILYVGQETNTWGKEYEDPEIVGKLESLYERFLRSGATNRPFWKFLKPILTSELHEQVIWSNLLLCGKKETLGTPELPQELITLSIDYLYHLYKESNPSLVLIASSSRTPYNAIVEEFLQRIDIFHLDRPTAQQPYSVDKDEKVLWTYHPKYLYMSKNCAKVQEACKRIILK</sequence>
<evidence type="ECO:0000313" key="1">
    <source>
        <dbReference type="EMBL" id="HIU22330.1"/>
    </source>
</evidence>
<gene>
    <name evidence="1" type="ORF">IAD49_01980</name>
</gene>
<comment type="caution">
    <text evidence="1">The sequence shown here is derived from an EMBL/GenBank/DDBJ whole genome shotgun (WGS) entry which is preliminary data.</text>
</comment>
<dbReference type="AlphaFoldDB" id="A0A9D1HVX2"/>
<dbReference type="Proteomes" id="UP000824087">
    <property type="component" value="Unassembled WGS sequence"/>
</dbReference>
<accession>A0A9D1HVX2</accession>
<protein>
    <submittedName>
        <fullName evidence="1">Uncharacterized protein</fullName>
    </submittedName>
</protein>